<reference evidence="1" key="1">
    <citation type="submission" date="2021-06" db="EMBL/GenBank/DDBJ databases">
        <authorList>
            <person name="Kallberg Y."/>
            <person name="Tangrot J."/>
            <person name="Rosling A."/>
        </authorList>
    </citation>
    <scope>NUCLEOTIDE SEQUENCE</scope>
    <source>
        <strain evidence="1">MA453B</strain>
    </source>
</reference>
<dbReference type="AlphaFoldDB" id="A0A9N9BAN0"/>
<dbReference type="Proteomes" id="UP000789405">
    <property type="component" value="Unassembled WGS sequence"/>
</dbReference>
<evidence type="ECO:0000313" key="1">
    <source>
        <dbReference type="EMBL" id="CAG8561223.1"/>
    </source>
</evidence>
<organism evidence="1 2">
    <name type="scientific">Dentiscutata erythropus</name>
    <dbReference type="NCBI Taxonomy" id="1348616"/>
    <lineage>
        <taxon>Eukaryota</taxon>
        <taxon>Fungi</taxon>
        <taxon>Fungi incertae sedis</taxon>
        <taxon>Mucoromycota</taxon>
        <taxon>Glomeromycotina</taxon>
        <taxon>Glomeromycetes</taxon>
        <taxon>Diversisporales</taxon>
        <taxon>Gigasporaceae</taxon>
        <taxon>Dentiscutata</taxon>
    </lineage>
</organism>
<evidence type="ECO:0000313" key="2">
    <source>
        <dbReference type="Proteomes" id="UP000789405"/>
    </source>
</evidence>
<accession>A0A9N9BAN0</accession>
<sequence length="68" mass="7871">MRPGERPISEKIYETIDIWYNELLKNESTAFVALIKKADEMIIDNLVFEIPKTVKSNNIGKNIMILSM</sequence>
<proteinExistence type="predicted"/>
<gene>
    <name evidence="1" type="ORF">DERYTH_LOCUS5746</name>
</gene>
<keyword evidence="2" id="KW-1185">Reference proteome</keyword>
<dbReference type="EMBL" id="CAJVPY010002460">
    <property type="protein sequence ID" value="CAG8561223.1"/>
    <property type="molecule type" value="Genomic_DNA"/>
</dbReference>
<dbReference type="OrthoDB" id="10367408at2759"/>
<protein>
    <submittedName>
        <fullName evidence="1">18071_t:CDS:1</fullName>
    </submittedName>
</protein>
<name>A0A9N9BAN0_9GLOM</name>
<comment type="caution">
    <text evidence="1">The sequence shown here is derived from an EMBL/GenBank/DDBJ whole genome shotgun (WGS) entry which is preliminary data.</text>
</comment>